<dbReference type="RefSeq" id="WP_081623178.1">
    <property type="nucleotide sequence ID" value="NZ_BJXC01000001.1"/>
</dbReference>
<proteinExistence type="predicted"/>
<dbReference type="Proteomes" id="UP000321245">
    <property type="component" value="Unassembled WGS sequence"/>
</dbReference>
<organism evidence="4 5">
    <name type="scientific">Empedobacter brevis NBRC 14943 = ATCC 43319</name>
    <dbReference type="NCBI Taxonomy" id="1218108"/>
    <lineage>
        <taxon>Bacteria</taxon>
        <taxon>Pseudomonadati</taxon>
        <taxon>Bacteroidota</taxon>
        <taxon>Flavobacteriia</taxon>
        <taxon>Flavobacteriales</taxon>
        <taxon>Weeksellaceae</taxon>
        <taxon>Empedobacter</taxon>
    </lineage>
</organism>
<evidence type="ECO:0000259" key="3">
    <source>
        <dbReference type="Pfam" id="PF13505"/>
    </source>
</evidence>
<dbReference type="Pfam" id="PF13505">
    <property type="entry name" value="OMP_b-brl"/>
    <property type="match status" value="1"/>
</dbReference>
<dbReference type="SUPFAM" id="SSF56925">
    <property type="entry name" value="OMPA-like"/>
    <property type="match status" value="1"/>
</dbReference>
<feature type="signal peptide" evidence="2">
    <location>
        <begin position="1"/>
        <end position="18"/>
    </location>
</feature>
<dbReference type="Gene3D" id="2.40.160.20">
    <property type="match status" value="1"/>
</dbReference>
<dbReference type="InterPro" id="IPR027385">
    <property type="entry name" value="Beta-barrel_OMP"/>
</dbReference>
<evidence type="ECO:0000256" key="1">
    <source>
        <dbReference type="ARBA" id="ARBA00022729"/>
    </source>
</evidence>
<dbReference type="AlphaFoldDB" id="A0A511NBT4"/>
<feature type="domain" description="Outer membrane protein beta-barrel" evidence="3">
    <location>
        <begin position="5"/>
        <end position="183"/>
    </location>
</feature>
<keyword evidence="1 2" id="KW-0732">Signal</keyword>
<keyword evidence="5" id="KW-1185">Reference proteome</keyword>
<sequence>MKKSLLILMSTITTSVFAQTSSKHEISVGYGIAPVQEFGTLINDGVLMGIAGRKSDHISGSGAINATYRYMINNRFSVGASGFWSQSKVTYKDPSGKSTWNVFGVMANGKYNYIAKEKFQLYGNAGLGYANYNNKTDNDKSSFGSLAYQVSPIGVYYGKNIGVFCEAGFGYNGILNAGVSYKF</sequence>
<comment type="caution">
    <text evidence="4">The sequence shown here is derived from an EMBL/GenBank/DDBJ whole genome shotgun (WGS) entry which is preliminary data.</text>
</comment>
<evidence type="ECO:0000313" key="4">
    <source>
        <dbReference type="EMBL" id="GEM50284.1"/>
    </source>
</evidence>
<reference evidence="4 5" key="1">
    <citation type="submission" date="2019-07" db="EMBL/GenBank/DDBJ databases">
        <title>Whole genome shotgun sequence of Empedobacter brevis NBRC 14943.</title>
        <authorList>
            <person name="Hosoyama A."/>
            <person name="Uohara A."/>
            <person name="Ohji S."/>
            <person name="Ichikawa N."/>
        </authorList>
    </citation>
    <scope>NUCLEOTIDE SEQUENCE [LARGE SCALE GENOMIC DNA]</scope>
    <source>
        <strain evidence="4 5">NBRC 14943</strain>
    </source>
</reference>
<protein>
    <recommendedName>
        <fullName evidence="3">Outer membrane protein beta-barrel domain-containing protein</fullName>
    </recommendedName>
</protein>
<accession>A0A511NBT4</accession>
<feature type="chain" id="PRO_5022066363" description="Outer membrane protein beta-barrel domain-containing protein" evidence="2">
    <location>
        <begin position="19"/>
        <end position="183"/>
    </location>
</feature>
<dbReference type="InterPro" id="IPR011250">
    <property type="entry name" value="OMP/PagP_B-barrel"/>
</dbReference>
<evidence type="ECO:0000313" key="5">
    <source>
        <dbReference type="Proteomes" id="UP000321245"/>
    </source>
</evidence>
<name>A0A511NBT4_9FLAO</name>
<evidence type="ECO:0000256" key="2">
    <source>
        <dbReference type="SAM" id="SignalP"/>
    </source>
</evidence>
<dbReference type="EMBL" id="BJXC01000001">
    <property type="protein sequence ID" value="GEM50284.1"/>
    <property type="molecule type" value="Genomic_DNA"/>
</dbReference>
<dbReference type="GeneID" id="84651752"/>
<dbReference type="OrthoDB" id="763581at2"/>
<gene>
    <name evidence="4" type="ORF">EB1_00740</name>
</gene>